<protein>
    <submittedName>
        <fullName evidence="1">Uncharacterized protein</fullName>
    </submittedName>
</protein>
<dbReference type="Proteomes" id="UP000233551">
    <property type="component" value="Unassembled WGS sequence"/>
</dbReference>
<dbReference type="AlphaFoldDB" id="A0A2I0HJE3"/>
<proteinExistence type="predicted"/>
<evidence type="ECO:0000313" key="1">
    <source>
        <dbReference type="EMBL" id="PKI31837.1"/>
    </source>
</evidence>
<accession>A0A2I0HJE3</accession>
<comment type="caution">
    <text evidence="1">The sequence shown here is derived from an EMBL/GenBank/DDBJ whole genome shotgun (WGS) entry which is preliminary data.</text>
</comment>
<reference evidence="1 2" key="1">
    <citation type="submission" date="2017-11" db="EMBL/GenBank/DDBJ databases">
        <title>De-novo sequencing of pomegranate (Punica granatum L.) genome.</title>
        <authorList>
            <person name="Akparov Z."/>
            <person name="Amiraslanov A."/>
            <person name="Hajiyeva S."/>
            <person name="Abbasov M."/>
            <person name="Kaur K."/>
            <person name="Hamwieh A."/>
            <person name="Solovyev V."/>
            <person name="Salamov A."/>
            <person name="Braich B."/>
            <person name="Kosarev P."/>
            <person name="Mahmoud A."/>
            <person name="Hajiyev E."/>
            <person name="Babayeva S."/>
            <person name="Izzatullayeva V."/>
            <person name="Mammadov A."/>
            <person name="Mammadov A."/>
            <person name="Sharifova S."/>
            <person name="Ojaghi J."/>
            <person name="Eynullazada K."/>
            <person name="Bayramov B."/>
            <person name="Abdulazimova A."/>
            <person name="Shahmuradov I."/>
        </authorList>
    </citation>
    <scope>NUCLEOTIDE SEQUENCE [LARGE SCALE GENOMIC DNA]</scope>
    <source>
        <strain evidence="2">cv. AG2017</strain>
        <tissue evidence="1">Leaf</tissue>
    </source>
</reference>
<dbReference type="EMBL" id="PGOL01008309">
    <property type="protein sequence ID" value="PKI31837.1"/>
    <property type="molecule type" value="Genomic_DNA"/>
</dbReference>
<evidence type="ECO:0000313" key="2">
    <source>
        <dbReference type="Proteomes" id="UP000233551"/>
    </source>
</evidence>
<keyword evidence="2" id="KW-1185">Reference proteome</keyword>
<gene>
    <name evidence="1" type="ORF">CRG98_047772</name>
</gene>
<organism evidence="1 2">
    <name type="scientific">Punica granatum</name>
    <name type="common">Pomegranate</name>
    <dbReference type="NCBI Taxonomy" id="22663"/>
    <lineage>
        <taxon>Eukaryota</taxon>
        <taxon>Viridiplantae</taxon>
        <taxon>Streptophyta</taxon>
        <taxon>Embryophyta</taxon>
        <taxon>Tracheophyta</taxon>
        <taxon>Spermatophyta</taxon>
        <taxon>Magnoliopsida</taxon>
        <taxon>eudicotyledons</taxon>
        <taxon>Gunneridae</taxon>
        <taxon>Pentapetalae</taxon>
        <taxon>rosids</taxon>
        <taxon>malvids</taxon>
        <taxon>Myrtales</taxon>
        <taxon>Lythraceae</taxon>
        <taxon>Punica</taxon>
    </lineage>
</organism>
<sequence>MGTLWKPYPDIERTWWALWEKVLSWQCLEWKLPGGEAEDLSFFGKTCRCFSRECGFTYISGQSQFATQPLWVVFGRDIDWASSTAAYFCFELGFVRGYLVESSKRLNPRAIRSSEAHFDFVNWKPNRRSICRLSRLWDYALYW</sequence>
<name>A0A2I0HJE3_PUNGR</name>